<organism evidence="2 3">
    <name type="scientific">Lentinus brumalis</name>
    <dbReference type="NCBI Taxonomy" id="2498619"/>
    <lineage>
        <taxon>Eukaryota</taxon>
        <taxon>Fungi</taxon>
        <taxon>Dikarya</taxon>
        <taxon>Basidiomycota</taxon>
        <taxon>Agaricomycotina</taxon>
        <taxon>Agaricomycetes</taxon>
        <taxon>Polyporales</taxon>
        <taxon>Polyporaceae</taxon>
        <taxon>Lentinus</taxon>
    </lineage>
</organism>
<proteinExistence type="predicted"/>
<sequence>MPAAPAACGTGRQRENQTSSATARPTALFSSIPLTAVHGSFQNTVWRVDIWITPMPSCPQYIATTRSNDELNYLTGSVRRPSAGDRRGSFDLARTFRVRCLQAAEPSQESEADERTIRNSPNQLAKPSASPEWKRPRMHADFNSPLPRPTLGSDWEHM</sequence>
<dbReference type="Proteomes" id="UP000256964">
    <property type="component" value="Unassembled WGS sequence"/>
</dbReference>
<feature type="region of interest" description="Disordered" evidence="1">
    <location>
        <begin position="103"/>
        <end position="158"/>
    </location>
</feature>
<gene>
    <name evidence="2" type="ORF">OH76DRAFT_1236100</name>
</gene>
<evidence type="ECO:0000256" key="1">
    <source>
        <dbReference type="SAM" id="MobiDB-lite"/>
    </source>
</evidence>
<evidence type="ECO:0000313" key="2">
    <source>
        <dbReference type="EMBL" id="RDX43160.1"/>
    </source>
</evidence>
<keyword evidence="3" id="KW-1185">Reference proteome</keyword>
<name>A0A371CS92_9APHY</name>
<feature type="region of interest" description="Disordered" evidence="1">
    <location>
        <begin position="1"/>
        <end position="24"/>
    </location>
</feature>
<dbReference type="EMBL" id="KZ857469">
    <property type="protein sequence ID" value="RDX43160.1"/>
    <property type="molecule type" value="Genomic_DNA"/>
</dbReference>
<accession>A0A371CS92</accession>
<protein>
    <submittedName>
        <fullName evidence="2">Uncharacterized protein</fullName>
    </submittedName>
</protein>
<evidence type="ECO:0000313" key="3">
    <source>
        <dbReference type="Proteomes" id="UP000256964"/>
    </source>
</evidence>
<reference evidence="2 3" key="1">
    <citation type="journal article" date="2018" name="Biotechnol. Biofuels">
        <title>Integrative visual omics of the white-rot fungus Polyporus brumalis exposes the biotechnological potential of its oxidative enzymes for delignifying raw plant biomass.</title>
        <authorList>
            <person name="Miyauchi S."/>
            <person name="Rancon A."/>
            <person name="Drula E."/>
            <person name="Hage H."/>
            <person name="Chaduli D."/>
            <person name="Favel A."/>
            <person name="Grisel S."/>
            <person name="Henrissat B."/>
            <person name="Herpoel-Gimbert I."/>
            <person name="Ruiz-Duenas F.J."/>
            <person name="Chevret D."/>
            <person name="Hainaut M."/>
            <person name="Lin J."/>
            <person name="Wang M."/>
            <person name="Pangilinan J."/>
            <person name="Lipzen A."/>
            <person name="Lesage-Meessen L."/>
            <person name="Navarro D."/>
            <person name="Riley R."/>
            <person name="Grigoriev I.V."/>
            <person name="Zhou S."/>
            <person name="Raouche S."/>
            <person name="Rosso M.N."/>
        </authorList>
    </citation>
    <scope>NUCLEOTIDE SEQUENCE [LARGE SCALE GENOMIC DNA]</scope>
    <source>
        <strain evidence="2 3">BRFM 1820</strain>
    </source>
</reference>
<dbReference type="AlphaFoldDB" id="A0A371CS92"/>